<dbReference type="CDD" id="cd03360">
    <property type="entry name" value="LbH_AT_putative"/>
    <property type="match status" value="1"/>
</dbReference>
<keyword evidence="7" id="KW-1185">Reference proteome</keyword>
<evidence type="ECO:0000259" key="5">
    <source>
        <dbReference type="Pfam" id="PF17836"/>
    </source>
</evidence>
<evidence type="ECO:0000256" key="4">
    <source>
        <dbReference type="ARBA" id="ARBA00023315"/>
    </source>
</evidence>
<keyword evidence="2" id="KW-0808">Transferase</keyword>
<sequence>MSGPCNPFHQADPGFRRLYIFGAGGFGREVAWLAEQAWGAAVELQFLVDRPEYLREAINGIPVRLLQDAEVRPDSRFVVAVGDPSQRRAAVDVCTAAGHTPTLLVHPRVETSLRIALGEGAVLCAGTVVTVDVTIGVHAHVNLGCTIGHDVIVGEFSTLSPGVHVSGNVRIGRDVFLGTGACIINGTSGQPLTIGDGAVIAAGACVTRSVEPGAMVAGVPAVRKR</sequence>
<evidence type="ECO:0000256" key="1">
    <source>
        <dbReference type="ARBA" id="ARBA00007274"/>
    </source>
</evidence>
<evidence type="ECO:0000256" key="2">
    <source>
        <dbReference type="ARBA" id="ARBA00022679"/>
    </source>
</evidence>
<dbReference type="Pfam" id="PF14602">
    <property type="entry name" value="Hexapep_2"/>
    <property type="match status" value="2"/>
</dbReference>
<dbReference type="NCBIfam" id="TIGR03570">
    <property type="entry name" value="NeuD_NnaD"/>
    <property type="match status" value="1"/>
</dbReference>
<dbReference type="Gene3D" id="2.160.10.10">
    <property type="entry name" value="Hexapeptide repeat proteins"/>
    <property type="match status" value="1"/>
</dbReference>
<dbReference type="PANTHER" id="PTHR43300:SF7">
    <property type="entry name" value="UDP-N-ACETYLBACILLOSAMINE N-ACETYLTRANSFERASE"/>
    <property type="match status" value="1"/>
</dbReference>
<comment type="caution">
    <text evidence="6">The sequence shown here is derived from an EMBL/GenBank/DDBJ whole genome shotgun (WGS) entry which is preliminary data.</text>
</comment>
<comment type="similarity">
    <text evidence="1">Belongs to the transferase hexapeptide repeat family.</text>
</comment>
<dbReference type="InterPro" id="IPR020019">
    <property type="entry name" value="AcTrfase_PglD-like"/>
</dbReference>
<gene>
    <name evidence="6" type="ORF">J2X04_000089</name>
</gene>
<name>A0ABU1VJT4_9GAMM</name>
<evidence type="ECO:0000313" key="6">
    <source>
        <dbReference type="EMBL" id="MDR7097742.1"/>
    </source>
</evidence>
<dbReference type="RefSeq" id="WP_310050842.1">
    <property type="nucleotide sequence ID" value="NZ_JAVDVW010000001.1"/>
</dbReference>
<dbReference type="PROSITE" id="PS00101">
    <property type="entry name" value="HEXAPEP_TRANSFERASES"/>
    <property type="match status" value="1"/>
</dbReference>
<keyword evidence="4" id="KW-0012">Acyltransferase</keyword>
<dbReference type="Pfam" id="PF17836">
    <property type="entry name" value="PglD_N"/>
    <property type="match status" value="1"/>
</dbReference>
<keyword evidence="3" id="KW-0677">Repeat</keyword>
<dbReference type="InterPro" id="IPR041561">
    <property type="entry name" value="PglD_N"/>
</dbReference>
<dbReference type="PANTHER" id="PTHR43300">
    <property type="entry name" value="ACETYLTRANSFERASE"/>
    <property type="match status" value="1"/>
</dbReference>
<dbReference type="Proteomes" id="UP001267878">
    <property type="component" value="Unassembled WGS sequence"/>
</dbReference>
<dbReference type="InterPro" id="IPR050179">
    <property type="entry name" value="Trans_hexapeptide_repeat"/>
</dbReference>
<dbReference type="InterPro" id="IPR018357">
    <property type="entry name" value="Hexapep_transf_CS"/>
</dbReference>
<evidence type="ECO:0000313" key="7">
    <source>
        <dbReference type="Proteomes" id="UP001267878"/>
    </source>
</evidence>
<evidence type="ECO:0000256" key="3">
    <source>
        <dbReference type="ARBA" id="ARBA00022737"/>
    </source>
</evidence>
<protein>
    <submittedName>
        <fullName evidence="6">Sugar O-acyltransferase (Sialic acid O-acetyltransferase NeuD family)</fullName>
    </submittedName>
</protein>
<dbReference type="InterPro" id="IPR001451">
    <property type="entry name" value="Hexapep"/>
</dbReference>
<dbReference type="EMBL" id="JAVDVW010000001">
    <property type="protein sequence ID" value="MDR7097742.1"/>
    <property type="molecule type" value="Genomic_DNA"/>
</dbReference>
<dbReference type="InterPro" id="IPR011004">
    <property type="entry name" value="Trimer_LpxA-like_sf"/>
</dbReference>
<feature type="domain" description="PglD N-terminal" evidence="5">
    <location>
        <begin position="17"/>
        <end position="91"/>
    </location>
</feature>
<proteinExistence type="inferred from homology"/>
<accession>A0ABU1VJT4</accession>
<reference evidence="6 7" key="1">
    <citation type="submission" date="2023-07" db="EMBL/GenBank/DDBJ databases">
        <title>Sorghum-associated microbial communities from plants grown in Nebraska, USA.</title>
        <authorList>
            <person name="Schachtman D."/>
        </authorList>
    </citation>
    <scope>NUCLEOTIDE SEQUENCE [LARGE SCALE GENOMIC DNA]</scope>
    <source>
        <strain evidence="6 7">BE187</strain>
    </source>
</reference>
<organism evidence="6 7">
    <name type="scientific">Agrilutibacter niabensis</name>
    <dbReference type="NCBI Taxonomy" id="380628"/>
    <lineage>
        <taxon>Bacteria</taxon>
        <taxon>Pseudomonadati</taxon>
        <taxon>Pseudomonadota</taxon>
        <taxon>Gammaproteobacteria</taxon>
        <taxon>Lysobacterales</taxon>
        <taxon>Lysobacteraceae</taxon>
        <taxon>Agrilutibacter</taxon>
    </lineage>
</organism>
<dbReference type="SUPFAM" id="SSF51161">
    <property type="entry name" value="Trimeric LpxA-like enzymes"/>
    <property type="match status" value="1"/>
</dbReference>
<dbReference type="Gene3D" id="3.40.50.20">
    <property type="match status" value="1"/>
</dbReference>